<evidence type="ECO:0008006" key="3">
    <source>
        <dbReference type="Google" id="ProtNLM"/>
    </source>
</evidence>
<dbReference type="Proteomes" id="UP000177309">
    <property type="component" value="Unassembled WGS sequence"/>
</dbReference>
<reference evidence="1 2" key="1">
    <citation type="journal article" date="2016" name="Nat. Commun.">
        <title>Thousands of microbial genomes shed light on interconnected biogeochemical processes in an aquifer system.</title>
        <authorList>
            <person name="Anantharaman K."/>
            <person name="Brown C.T."/>
            <person name="Hug L.A."/>
            <person name="Sharon I."/>
            <person name="Castelle C.J."/>
            <person name="Probst A.J."/>
            <person name="Thomas B.C."/>
            <person name="Singh A."/>
            <person name="Wilkins M.J."/>
            <person name="Karaoz U."/>
            <person name="Brodie E.L."/>
            <person name="Williams K.H."/>
            <person name="Hubbard S.S."/>
            <person name="Banfield J.F."/>
        </authorList>
    </citation>
    <scope>NUCLEOTIDE SEQUENCE [LARGE SCALE GENOMIC DNA]</scope>
</reference>
<accession>A0A1F4TLJ4</accession>
<name>A0A1F4TLJ4_UNCSA</name>
<protein>
    <recommendedName>
        <fullName evidence="3">Cell division protein FtsL</fullName>
    </recommendedName>
</protein>
<sequence length="96" mass="10936">MKKQFRRAVFILVILVILAGIHLSIYTQNISLKYKLSGVKIKLAEIVSQRRLLDSQVAKKENLAYVEKVAKEKLAMVYPKKINYIETAKDSADPSD</sequence>
<proteinExistence type="predicted"/>
<comment type="caution">
    <text evidence="1">The sequence shown here is derived from an EMBL/GenBank/DDBJ whole genome shotgun (WGS) entry which is preliminary data.</text>
</comment>
<dbReference type="AlphaFoldDB" id="A0A1F4TLJ4"/>
<evidence type="ECO:0000313" key="1">
    <source>
        <dbReference type="EMBL" id="OGC33588.1"/>
    </source>
</evidence>
<dbReference type="EMBL" id="MEUI01000031">
    <property type="protein sequence ID" value="OGC33588.1"/>
    <property type="molecule type" value="Genomic_DNA"/>
</dbReference>
<evidence type="ECO:0000313" key="2">
    <source>
        <dbReference type="Proteomes" id="UP000177309"/>
    </source>
</evidence>
<gene>
    <name evidence="1" type="ORF">A2462_02775</name>
</gene>
<organism evidence="1 2">
    <name type="scientific">candidate division WOR-1 bacterium RIFOXYC2_FULL_41_25</name>
    <dbReference type="NCBI Taxonomy" id="1802586"/>
    <lineage>
        <taxon>Bacteria</taxon>
        <taxon>Bacillati</taxon>
        <taxon>Saganbacteria</taxon>
    </lineage>
</organism>